<comment type="caution">
    <text evidence="1">The sequence shown here is derived from an EMBL/GenBank/DDBJ whole genome shotgun (WGS) entry which is preliminary data.</text>
</comment>
<gene>
    <name evidence="1" type="ORF">J5Y10_05110</name>
</gene>
<dbReference type="RefSeq" id="WP_209371453.1">
    <property type="nucleotide sequence ID" value="NZ_JAGIZA010000003.1"/>
</dbReference>
<evidence type="ECO:0000313" key="1">
    <source>
        <dbReference type="EMBL" id="MBP0492154.1"/>
    </source>
</evidence>
<dbReference type="EMBL" id="JAGIZA010000003">
    <property type="protein sequence ID" value="MBP0492154.1"/>
    <property type="molecule type" value="Genomic_DNA"/>
</dbReference>
<keyword evidence="2" id="KW-1185">Reference proteome</keyword>
<dbReference type="Pfam" id="PF10076">
    <property type="entry name" value="Phage_Mu_Gp48"/>
    <property type="match status" value="1"/>
</dbReference>
<accession>A0A940MRJ1</accession>
<organism evidence="1 2">
    <name type="scientific">Roseomonas indoligenes</name>
    <dbReference type="NCBI Taxonomy" id="2820811"/>
    <lineage>
        <taxon>Bacteria</taxon>
        <taxon>Pseudomonadati</taxon>
        <taxon>Pseudomonadota</taxon>
        <taxon>Alphaproteobacteria</taxon>
        <taxon>Acetobacterales</taxon>
        <taxon>Roseomonadaceae</taxon>
        <taxon>Roseomonas</taxon>
    </lineage>
</organism>
<reference evidence="1" key="1">
    <citation type="submission" date="2021-03" db="EMBL/GenBank/DDBJ databases">
        <authorList>
            <person name="So Y."/>
        </authorList>
    </citation>
    <scope>NUCLEOTIDE SEQUENCE</scope>
    <source>
        <strain evidence="1">SG15</strain>
    </source>
</reference>
<sequence length="199" mass="21974">MPQPIDRNAEDHLAAMKALLPRGAVWPRDNDSAISRVCSGIATTATRLRQRAGQLIVDAFPSTTYELLPDWERSLRLPDPCAGPAPSIQQRRAQVVARVTATGGQSAPYFVQVAAALGYAVTVKNYGPARLGHMRLGDRMFDARWAHVWAIRAPTTTITSFRMGMSGLGERFRSWGNEVLECELRARAPAHTILLFQYS</sequence>
<name>A0A940MRJ1_9PROT</name>
<dbReference type="Proteomes" id="UP000677537">
    <property type="component" value="Unassembled WGS sequence"/>
</dbReference>
<proteinExistence type="predicted"/>
<dbReference type="AlphaFoldDB" id="A0A940MRJ1"/>
<protein>
    <submittedName>
        <fullName evidence="1">DUF2313 domain-containing protein</fullName>
    </submittedName>
</protein>
<evidence type="ECO:0000313" key="2">
    <source>
        <dbReference type="Proteomes" id="UP000677537"/>
    </source>
</evidence>
<dbReference type="InterPro" id="IPR018755">
    <property type="entry name" value="Phage_Mu_Gp48"/>
</dbReference>